<dbReference type="InterPro" id="IPR011110">
    <property type="entry name" value="Reg_prop"/>
</dbReference>
<feature type="domain" description="HTH araC/xylS-type" evidence="9">
    <location>
        <begin position="1226"/>
        <end position="1325"/>
    </location>
</feature>
<feature type="domain" description="Histidine kinase" evidence="10">
    <location>
        <begin position="831"/>
        <end position="1044"/>
    </location>
</feature>
<gene>
    <name evidence="12" type="ORF">ES711_03740</name>
</gene>
<accession>A0A5C7AL20</accession>
<dbReference type="Gene3D" id="3.40.50.2300">
    <property type="match status" value="1"/>
</dbReference>
<keyword evidence="8" id="KW-0472">Membrane</keyword>
<dbReference type="SUPFAM" id="SSF101898">
    <property type="entry name" value="NHL repeat"/>
    <property type="match status" value="1"/>
</dbReference>
<evidence type="ECO:0000256" key="5">
    <source>
        <dbReference type="ARBA" id="ARBA00023125"/>
    </source>
</evidence>
<evidence type="ECO:0000256" key="2">
    <source>
        <dbReference type="ARBA" id="ARBA00012438"/>
    </source>
</evidence>
<dbReference type="Gene3D" id="2.60.40.10">
    <property type="entry name" value="Immunoglobulins"/>
    <property type="match status" value="1"/>
</dbReference>
<dbReference type="SMART" id="SM00387">
    <property type="entry name" value="HATPase_c"/>
    <property type="match status" value="1"/>
</dbReference>
<dbReference type="InterPro" id="IPR013783">
    <property type="entry name" value="Ig-like_fold"/>
</dbReference>
<dbReference type="InterPro" id="IPR011006">
    <property type="entry name" value="CheY-like_superfamily"/>
</dbReference>
<dbReference type="PANTHER" id="PTHR43547:SF2">
    <property type="entry name" value="HYBRID SIGNAL TRANSDUCTION HISTIDINE KINASE C"/>
    <property type="match status" value="1"/>
</dbReference>
<dbReference type="CDD" id="cd00082">
    <property type="entry name" value="HisKA"/>
    <property type="match status" value="1"/>
</dbReference>
<evidence type="ECO:0000313" key="13">
    <source>
        <dbReference type="Proteomes" id="UP000321734"/>
    </source>
</evidence>
<dbReference type="Gene3D" id="1.10.287.130">
    <property type="match status" value="1"/>
</dbReference>
<dbReference type="SMART" id="SM00388">
    <property type="entry name" value="HisKA"/>
    <property type="match status" value="1"/>
</dbReference>
<dbReference type="InterPro" id="IPR003594">
    <property type="entry name" value="HATPase_dom"/>
</dbReference>
<dbReference type="InterPro" id="IPR009057">
    <property type="entry name" value="Homeodomain-like_sf"/>
</dbReference>
<dbReference type="EMBL" id="VORX01000002">
    <property type="protein sequence ID" value="TXE09057.1"/>
    <property type="molecule type" value="Genomic_DNA"/>
</dbReference>
<dbReference type="InterPro" id="IPR015943">
    <property type="entry name" value="WD40/YVTN_repeat-like_dom_sf"/>
</dbReference>
<feature type="domain" description="Response regulatory" evidence="11">
    <location>
        <begin position="1079"/>
        <end position="1194"/>
    </location>
</feature>
<reference evidence="12 13" key="1">
    <citation type="submission" date="2019-08" db="EMBL/GenBank/DDBJ databases">
        <title>Genome sequence of Gelidibacter salicanalis IC162T.</title>
        <authorList>
            <person name="Bowman J.P."/>
        </authorList>
    </citation>
    <scope>NUCLEOTIDE SEQUENCE [LARGE SCALE GENOMIC DNA]</scope>
    <source>
        <strain evidence="12 13">IC162</strain>
    </source>
</reference>
<evidence type="ECO:0000256" key="6">
    <source>
        <dbReference type="ARBA" id="ARBA00023163"/>
    </source>
</evidence>
<dbReference type="SMART" id="SM00448">
    <property type="entry name" value="REC"/>
    <property type="match status" value="1"/>
</dbReference>
<keyword evidence="3 7" id="KW-0597">Phosphoprotein</keyword>
<dbReference type="InterPro" id="IPR001789">
    <property type="entry name" value="Sig_transdc_resp-reg_receiver"/>
</dbReference>
<dbReference type="Pfam" id="PF00072">
    <property type="entry name" value="Response_reg"/>
    <property type="match status" value="1"/>
</dbReference>
<dbReference type="SUPFAM" id="SSF63829">
    <property type="entry name" value="Calcium-dependent phosphotriesterase"/>
    <property type="match status" value="2"/>
</dbReference>
<evidence type="ECO:0000256" key="7">
    <source>
        <dbReference type="PROSITE-ProRule" id="PRU00169"/>
    </source>
</evidence>
<dbReference type="InterPro" id="IPR018062">
    <property type="entry name" value="HTH_AraC-typ_CS"/>
</dbReference>
<dbReference type="Pfam" id="PF02518">
    <property type="entry name" value="HATPase_c"/>
    <property type="match status" value="1"/>
</dbReference>
<dbReference type="SUPFAM" id="SSF55874">
    <property type="entry name" value="ATPase domain of HSP90 chaperone/DNA topoisomerase II/histidine kinase"/>
    <property type="match status" value="1"/>
</dbReference>
<dbReference type="CDD" id="cd17574">
    <property type="entry name" value="REC_OmpR"/>
    <property type="match status" value="1"/>
</dbReference>
<feature type="transmembrane region" description="Helical" evidence="8">
    <location>
        <begin position="778"/>
        <end position="798"/>
    </location>
</feature>
<dbReference type="EC" id="2.7.13.3" evidence="2"/>
<feature type="modified residue" description="4-aspartylphosphate" evidence="7">
    <location>
        <position position="1127"/>
    </location>
</feature>
<dbReference type="Gene3D" id="2.130.10.10">
    <property type="entry name" value="YVTN repeat-like/Quinoprotein amine dehydrogenase"/>
    <property type="match status" value="2"/>
</dbReference>
<dbReference type="PROSITE" id="PS00041">
    <property type="entry name" value="HTH_ARAC_FAMILY_1"/>
    <property type="match status" value="1"/>
</dbReference>
<dbReference type="Gene3D" id="1.10.10.60">
    <property type="entry name" value="Homeodomain-like"/>
    <property type="match status" value="1"/>
</dbReference>
<dbReference type="InterPro" id="IPR011123">
    <property type="entry name" value="Y_Y_Y"/>
</dbReference>
<dbReference type="InterPro" id="IPR003661">
    <property type="entry name" value="HisK_dim/P_dom"/>
</dbReference>
<dbReference type="SUPFAM" id="SSF46689">
    <property type="entry name" value="Homeodomain-like"/>
    <property type="match status" value="1"/>
</dbReference>
<protein>
    <recommendedName>
        <fullName evidence="2">histidine kinase</fullName>
        <ecNumber evidence="2">2.7.13.3</ecNumber>
    </recommendedName>
</protein>
<evidence type="ECO:0000256" key="4">
    <source>
        <dbReference type="ARBA" id="ARBA00023015"/>
    </source>
</evidence>
<name>A0A5C7AL20_9FLAO</name>
<dbReference type="PROSITE" id="PS50110">
    <property type="entry name" value="RESPONSE_REGULATORY"/>
    <property type="match status" value="1"/>
</dbReference>
<dbReference type="GO" id="GO:0003700">
    <property type="term" value="F:DNA-binding transcription factor activity"/>
    <property type="evidence" value="ECO:0007669"/>
    <property type="project" value="InterPro"/>
</dbReference>
<dbReference type="InterPro" id="IPR020449">
    <property type="entry name" value="Tscrpt_reg_AraC-type_HTH"/>
</dbReference>
<dbReference type="PROSITE" id="PS01124">
    <property type="entry name" value="HTH_ARAC_FAMILY_2"/>
    <property type="match status" value="1"/>
</dbReference>
<keyword evidence="4" id="KW-0805">Transcription regulation</keyword>
<sequence length="1325" mass="151358">MNTPLHIKRFHTFCAYVMVCAFSVVQVFGQSHVSFRQLSVNDGLSQNSVISVTQDSIGYLWLATQDGLNKFDGNKFDVYKSLFVDITRPNYSYLGQVYTDRRGNIISIPISKKPQIYNRQEQRFMPFTDLEDVSVVFQDSKNSYWFGTYESGLYRKGESTTQLVLSAERIKTVFSITEDVDGTIWVSSLGKIMSIDSSDNRSTFYPDNNLQSTVNYSKLISDAQGTLWLGTYGNGLWLKHPHENTFKRAIFPESELAALPNDLNILAMHLDKKNRLWVGTFGDGLYKIRLSTNEILHYQVRKHNPRAIHYNDILCIYEDYTGTLWFGTDGAGVSFYDEYLEKFNYTNNSQTPEGINIDLVRAITVDAENNVWIGTSGKGLSRYTPKTNAWKTYTASKNGLTSNRIVSLFLDDDEALWIGTQDGGLNILEPNGQLQHYHKNSKIQMPSETIWSIVKDDAQHIWLSTRDHGLILFDKNLGVLKQFGISNGLPTNTIRITIQGEKDQLFIGTEENGLYALDTKTDKITNVLKEFKVTDKSGFNKIKSLYFDGQNLLWVGTNGDGLLRFDFKNKTFKNYTSTDGLPNNVIYAILPDAAHNLWLSSNRGISMIVPPKDVNKAPEIVNYDNYDGLATEFNTGAYFKATDNTLYFGGLEGYYWFNPADILKNEVIPKTVITGFEVYNKPFPLVKNTRLNYKQNTVSFIFSSLQFSLPKKHNYTYKLENHDEAWIDSKNANSVRYTNLPSGNYTFLVKSSNYDGVWNETPESFSFTILRPWYLSNWMFVFYALFTMGLVVLTYYYFKWRWKMTLDLKHEKEESVRLKRLDEYKTKLYTNLAHEFRSPLTLISAPVKKQLLNSELNPASKNDLQLVERNTNQLLNLVDQLLELSKLESGNLRLKVKQKDLGLHLKLLTESFEFLAEQHDLQLTASIPDIGDAWFDPEIVEKIVNNLFSNAIKYTSKGGNISFKVEIEDSKKVHMTFINAIDGIVEENISKIFNRFYQINDTSEGSGIGLSLVKELITLSHGIIEASYLGTTKMKFVVKLPIVRSAFLEAEIDTSTSYKAEIPAIEIEEASTDNGSKPIALIVDDHRDIRTFIKSLLVQDFKVIEAKNGLDGITKALKVIPDIIISDVMMPVTNGYELCKTLKQDEKTSHIPIILLTGKIEESDEILGLNTGADDYITKPFNPQAFQIKVYNIIENRNIRHKRYQQNDQFRPKEIAVTSADEVFLQKVQLVLDQHLNDPEFNAESFSKYVGMSRMQLHRKMLAFTGLSTSNFIRSQRLKQAAAILQSSQYTINEVAYMVGFSTPSYFIKCFKETYGKTPQEYQHQ</sequence>
<dbReference type="Pfam" id="PF12833">
    <property type="entry name" value="HTH_18"/>
    <property type="match status" value="1"/>
</dbReference>
<dbReference type="Pfam" id="PF00512">
    <property type="entry name" value="HisKA"/>
    <property type="match status" value="1"/>
</dbReference>
<dbReference type="SUPFAM" id="SSF52172">
    <property type="entry name" value="CheY-like"/>
    <property type="match status" value="1"/>
</dbReference>
<keyword evidence="5" id="KW-0238">DNA-binding</keyword>
<dbReference type="Pfam" id="PF07494">
    <property type="entry name" value="Reg_prop"/>
    <property type="match status" value="4"/>
</dbReference>
<dbReference type="RefSeq" id="WP_146890206.1">
    <property type="nucleotide sequence ID" value="NZ_VORX01000002.1"/>
</dbReference>
<evidence type="ECO:0000313" key="12">
    <source>
        <dbReference type="EMBL" id="TXE09057.1"/>
    </source>
</evidence>
<dbReference type="PANTHER" id="PTHR43547">
    <property type="entry name" value="TWO-COMPONENT HISTIDINE KINASE"/>
    <property type="match status" value="1"/>
</dbReference>
<dbReference type="SUPFAM" id="SSF47384">
    <property type="entry name" value="Homodimeric domain of signal transducing histidine kinase"/>
    <property type="match status" value="1"/>
</dbReference>
<evidence type="ECO:0000259" key="11">
    <source>
        <dbReference type="PROSITE" id="PS50110"/>
    </source>
</evidence>
<keyword evidence="6" id="KW-0804">Transcription</keyword>
<organism evidence="12 13">
    <name type="scientific">Gelidibacter salicanalis</name>
    <dbReference type="NCBI Taxonomy" id="291193"/>
    <lineage>
        <taxon>Bacteria</taxon>
        <taxon>Pseudomonadati</taxon>
        <taxon>Bacteroidota</taxon>
        <taxon>Flavobacteriia</taxon>
        <taxon>Flavobacteriales</taxon>
        <taxon>Flavobacteriaceae</taxon>
        <taxon>Gelidibacter</taxon>
    </lineage>
</organism>
<dbReference type="PRINTS" id="PR00032">
    <property type="entry name" value="HTHARAC"/>
</dbReference>
<dbReference type="InterPro" id="IPR036890">
    <property type="entry name" value="HATPase_C_sf"/>
</dbReference>
<dbReference type="PROSITE" id="PS50109">
    <property type="entry name" value="HIS_KIN"/>
    <property type="match status" value="1"/>
</dbReference>
<dbReference type="Pfam" id="PF07495">
    <property type="entry name" value="Y_Y_Y"/>
    <property type="match status" value="1"/>
</dbReference>
<dbReference type="GO" id="GO:0043565">
    <property type="term" value="F:sequence-specific DNA binding"/>
    <property type="evidence" value="ECO:0007669"/>
    <property type="project" value="InterPro"/>
</dbReference>
<evidence type="ECO:0000256" key="8">
    <source>
        <dbReference type="SAM" id="Phobius"/>
    </source>
</evidence>
<comment type="caution">
    <text evidence="12">The sequence shown here is derived from an EMBL/GenBank/DDBJ whole genome shotgun (WGS) entry which is preliminary data.</text>
</comment>
<dbReference type="OrthoDB" id="358279at2"/>
<dbReference type="SMART" id="SM00342">
    <property type="entry name" value="HTH_ARAC"/>
    <property type="match status" value="1"/>
</dbReference>
<dbReference type="InterPro" id="IPR036097">
    <property type="entry name" value="HisK_dim/P_sf"/>
</dbReference>
<dbReference type="Gene3D" id="3.30.565.10">
    <property type="entry name" value="Histidine kinase-like ATPase, C-terminal domain"/>
    <property type="match status" value="1"/>
</dbReference>
<feature type="transmembrane region" description="Helical" evidence="8">
    <location>
        <begin position="12"/>
        <end position="29"/>
    </location>
</feature>
<keyword evidence="13" id="KW-1185">Reference proteome</keyword>
<dbReference type="Proteomes" id="UP000321734">
    <property type="component" value="Unassembled WGS sequence"/>
</dbReference>
<proteinExistence type="predicted"/>
<evidence type="ECO:0000256" key="3">
    <source>
        <dbReference type="ARBA" id="ARBA00022553"/>
    </source>
</evidence>
<evidence type="ECO:0000259" key="10">
    <source>
        <dbReference type="PROSITE" id="PS50109"/>
    </source>
</evidence>
<dbReference type="InterPro" id="IPR005467">
    <property type="entry name" value="His_kinase_dom"/>
</dbReference>
<evidence type="ECO:0000256" key="1">
    <source>
        <dbReference type="ARBA" id="ARBA00000085"/>
    </source>
</evidence>
<dbReference type="GO" id="GO:0000155">
    <property type="term" value="F:phosphorelay sensor kinase activity"/>
    <property type="evidence" value="ECO:0007669"/>
    <property type="project" value="InterPro"/>
</dbReference>
<dbReference type="InterPro" id="IPR018060">
    <property type="entry name" value="HTH_AraC"/>
</dbReference>
<evidence type="ECO:0000259" key="9">
    <source>
        <dbReference type="PROSITE" id="PS01124"/>
    </source>
</evidence>
<keyword evidence="8" id="KW-0812">Transmembrane</keyword>
<keyword evidence="8" id="KW-1133">Transmembrane helix</keyword>
<comment type="catalytic activity">
    <reaction evidence="1">
        <text>ATP + protein L-histidine = ADP + protein N-phospho-L-histidine.</text>
        <dbReference type="EC" id="2.7.13.3"/>
    </reaction>
</comment>